<evidence type="ECO:0000256" key="1">
    <source>
        <dbReference type="SAM" id="MobiDB-lite"/>
    </source>
</evidence>
<dbReference type="InterPro" id="IPR011944">
    <property type="entry name" value="Steroid_delta5-4_isomerase"/>
</dbReference>
<evidence type="ECO:0000313" key="4">
    <source>
        <dbReference type="Proteomes" id="UP001596083"/>
    </source>
</evidence>
<name>A0ABW0Z2T2_9ACTN</name>
<accession>A0ABW0Z2T2</accession>
<proteinExistence type="predicted"/>
<dbReference type="SUPFAM" id="SSF54427">
    <property type="entry name" value="NTF2-like"/>
    <property type="match status" value="1"/>
</dbReference>
<dbReference type="InterPro" id="IPR032710">
    <property type="entry name" value="NTF2-like_dom_sf"/>
</dbReference>
<keyword evidence="4" id="KW-1185">Reference proteome</keyword>
<feature type="domain" description="SnoaL-like" evidence="2">
    <location>
        <begin position="14"/>
        <end position="109"/>
    </location>
</feature>
<comment type="caution">
    <text evidence="3">The sequence shown here is derived from an EMBL/GenBank/DDBJ whole genome shotgun (WGS) entry which is preliminary data.</text>
</comment>
<dbReference type="InterPro" id="IPR037401">
    <property type="entry name" value="SnoaL-like"/>
</dbReference>
<gene>
    <name evidence="3" type="ORF">ACFP1Z_21545</name>
</gene>
<dbReference type="NCBIfam" id="TIGR02246">
    <property type="entry name" value="SgcJ/EcaC family oxidoreductase"/>
    <property type="match status" value="1"/>
</dbReference>
<dbReference type="RefSeq" id="WP_390318439.1">
    <property type="nucleotide sequence ID" value="NZ_JBHSPB010000013.1"/>
</dbReference>
<evidence type="ECO:0000313" key="3">
    <source>
        <dbReference type="EMBL" id="MFC5722757.1"/>
    </source>
</evidence>
<dbReference type="Gene3D" id="3.10.450.50">
    <property type="match status" value="1"/>
</dbReference>
<reference evidence="4" key="1">
    <citation type="journal article" date="2019" name="Int. J. Syst. Evol. Microbiol.">
        <title>The Global Catalogue of Microorganisms (GCM) 10K type strain sequencing project: providing services to taxonomists for standard genome sequencing and annotation.</title>
        <authorList>
            <consortium name="The Broad Institute Genomics Platform"/>
            <consortium name="The Broad Institute Genome Sequencing Center for Infectious Disease"/>
            <person name="Wu L."/>
            <person name="Ma J."/>
        </authorList>
    </citation>
    <scope>NUCLEOTIDE SEQUENCE [LARGE SCALE GENOMIC DNA]</scope>
    <source>
        <strain evidence="4">CGMCC 4.7304</strain>
    </source>
</reference>
<dbReference type="EMBL" id="JBHSPB010000013">
    <property type="protein sequence ID" value="MFC5722757.1"/>
    <property type="molecule type" value="Genomic_DNA"/>
</dbReference>
<protein>
    <submittedName>
        <fullName evidence="3">YybH family protein</fullName>
    </submittedName>
</protein>
<sequence>MTPPPTDPALLPLAFQNALNAHAADQVLALYTENATMRTVTGEVISGSAALRKEVEQTIAAGPRITNTTRHVLVGDGTALVIVDWNMQTTAPDGNRVTASGTTTNVARRSTDGTWRFTILNPAGTEPVDEADGAPFRSVAHRPPT</sequence>
<organism evidence="3 4">
    <name type="scientific">Streptomyces gamaensis</name>
    <dbReference type="NCBI Taxonomy" id="1763542"/>
    <lineage>
        <taxon>Bacteria</taxon>
        <taxon>Bacillati</taxon>
        <taxon>Actinomycetota</taxon>
        <taxon>Actinomycetes</taxon>
        <taxon>Kitasatosporales</taxon>
        <taxon>Streptomycetaceae</taxon>
        <taxon>Streptomyces</taxon>
    </lineage>
</organism>
<dbReference type="Pfam" id="PF12680">
    <property type="entry name" value="SnoaL_2"/>
    <property type="match status" value="1"/>
</dbReference>
<feature type="region of interest" description="Disordered" evidence="1">
    <location>
        <begin position="122"/>
        <end position="145"/>
    </location>
</feature>
<evidence type="ECO:0000259" key="2">
    <source>
        <dbReference type="Pfam" id="PF12680"/>
    </source>
</evidence>
<dbReference type="Proteomes" id="UP001596083">
    <property type="component" value="Unassembled WGS sequence"/>
</dbReference>